<proteinExistence type="predicted"/>
<feature type="compositionally biased region" description="Pro residues" evidence="1">
    <location>
        <begin position="193"/>
        <end position="204"/>
    </location>
</feature>
<sequence>MGLASSFALRADATVPDAAAAIADGPAYGSLEALGGPKKFKKKPVLVLDPDELAKAHQMFAEAGAEYMGEEAPVRERPATVLGLAPIDQTHLDEELGQTDDDDAGEDDATPSPEAVLNLTARRKTAALEQPEADEGDEAAVFAEPELDEIDIEHRIFPDLPLMAEDELAGPDRAAEDAAADDVASEGQVLPAAPRPAPAPPPPSALDAIAARRRAAALADEDERPVASEAAPDLLLETEGPQEERASAAEQSITRIEEEQVDGYAFMREPTPREPPLRAAAPGESNSLRARLIREREAELAAQEERDNAPSLLSRFGGWLRSLFA</sequence>
<name>A0A3N5CVQ5_9SPHN</name>
<dbReference type="EMBL" id="RPFZ01000001">
    <property type="protein sequence ID" value="RPF72436.1"/>
    <property type="molecule type" value="Genomic_DNA"/>
</dbReference>
<evidence type="ECO:0000313" key="2">
    <source>
        <dbReference type="EMBL" id="RPF72436.1"/>
    </source>
</evidence>
<feature type="region of interest" description="Disordered" evidence="1">
    <location>
        <begin position="163"/>
        <end position="286"/>
    </location>
</feature>
<dbReference type="AlphaFoldDB" id="A0A3N5CVQ5"/>
<dbReference type="RefSeq" id="WP_123882032.1">
    <property type="nucleotide sequence ID" value="NZ_RPFZ01000001.1"/>
</dbReference>
<dbReference type="OrthoDB" id="7408619at2"/>
<evidence type="ECO:0000313" key="3">
    <source>
        <dbReference type="Proteomes" id="UP000275232"/>
    </source>
</evidence>
<feature type="compositionally biased region" description="Acidic residues" evidence="1">
    <location>
        <begin position="95"/>
        <end position="109"/>
    </location>
</feature>
<organism evidence="2 3">
    <name type="scientific">Aurantiacibacter spongiae</name>
    <dbReference type="NCBI Taxonomy" id="2488860"/>
    <lineage>
        <taxon>Bacteria</taxon>
        <taxon>Pseudomonadati</taxon>
        <taxon>Pseudomonadota</taxon>
        <taxon>Alphaproteobacteria</taxon>
        <taxon>Sphingomonadales</taxon>
        <taxon>Erythrobacteraceae</taxon>
        <taxon>Aurantiacibacter</taxon>
    </lineage>
</organism>
<protein>
    <submittedName>
        <fullName evidence="2">Uncharacterized protein</fullName>
    </submittedName>
</protein>
<feature type="region of interest" description="Disordered" evidence="1">
    <location>
        <begin position="86"/>
        <end position="140"/>
    </location>
</feature>
<keyword evidence="3" id="KW-1185">Reference proteome</keyword>
<reference evidence="2 3" key="1">
    <citation type="submission" date="2018-11" db="EMBL/GenBank/DDBJ databases">
        <title>Erythrobacter spongiae sp. nov., isolated from a marine sponge.</title>
        <authorList>
            <person name="Zhuang L."/>
            <person name="Luo L."/>
        </authorList>
    </citation>
    <scope>NUCLEOTIDE SEQUENCE [LARGE SCALE GENOMIC DNA]</scope>
    <source>
        <strain evidence="2 3">HN-E23</strain>
    </source>
</reference>
<accession>A0A3N5CVQ5</accession>
<comment type="caution">
    <text evidence="2">The sequence shown here is derived from an EMBL/GenBank/DDBJ whole genome shotgun (WGS) entry which is preliminary data.</text>
</comment>
<evidence type="ECO:0000256" key="1">
    <source>
        <dbReference type="SAM" id="MobiDB-lite"/>
    </source>
</evidence>
<gene>
    <name evidence="2" type="ORF">EG799_12980</name>
</gene>
<dbReference type="Proteomes" id="UP000275232">
    <property type="component" value="Unassembled WGS sequence"/>
</dbReference>